<keyword evidence="1" id="KW-0175">Coiled coil</keyword>
<evidence type="ECO:0000313" key="4">
    <source>
        <dbReference type="Proteomes" id="UP000250088"/>
    </source>
</evidence>
<proteinExistence type="predicted"/>
<feature type="region of interest" description="Disordered" evidence="2">
    <location>
        <begin position="299"/>
        <end position="356"/>
    </location>
</feature>
<feature type="compositionally biased region" description="Acidic residues" evidence="2">
    <location>
        <begin position="313"/>
        <end position="350"/>
    </location>
</feature>
<protein>
    <submittedName>
        <fullName evidence="3">Uncharacterized protein</fullName>
    </submittedName>
</protein>
<evidence type="ECO:0000256" key="1">
    <source>
        <dbReference type="SAM" id="Coils"/>
    </source>
</evidence>
<dbReference type="AlphaFoldDB" id="A0A2Z2HQC3"/>
<reference evidence="4" key="1">
    <citation type="submission" date="2017-02" db="EMBL/GenBank/DDBJ databases">
        <title>Natronthermophilus aegyptiacus gen. nov.,sp. nov., an aerobic, extremely halophilic alkalithermophilic archaeon isolated from the athalassohaline Wadi An Natrun, Egypt.</title>
        <authorList>
            <person name="Zhao B."/>
        </authorList>
    </citation>
    <scope>NUCLEOTIDE SEQUENCE [LARGE SCALE GENOMIC DNA]</scope>
    <source>
        <strain evidence="4">JW/NM-HA 15</strain>
    </source>
</reference>
<dbReference type="KEGG" id="naj:B1756_05985"/>
<keyword evidence="4" id="KW-1185">Reference proteome</keyword>
<name>A0A2Z2HQC3_9EURY</name>
<evidence type="ECO:0000313" key="3">
    <source>
        <dbReference type="EMBL" id="ARS89340.1"/>
    </source>
</evidence>
<dbReference type="EMBL" id="CP019893">
    <property type="protein sequence ID" value="ARS89340.1"/>
    <property type="molecule type" value="Genomic_DNA"/>
</dbReference>
<dbReference type="Proteomes" id="UP000250088">
    <property type="component" value="Chromosome"/>
</dbReference>
<evidence type="ECO:0000256" key="2">
    <source>
        <dbReference type="SAM" id="MobiDB-lite"/>
    </source>
</evidence>
<sequence length="356" mass="40834">MSESPNVDRQLREKQTYNLFYSAMTARATPCLADHGWRMPIKFGEIHDTYAGVISEPDFVLYDGDTCLLVEVKSGNNIEERHIRQMRRCNELTIDGVEDELEAADVQEKTPYDGSVRTIDRCIVYQDIDKEWVGNCRNEWENCRERLEELEEEAAVLTQDFGGKLRRVAGEFKSGRLQNRFDEGVELPENPKEEFVLTENMDKEILAIAICGIWGEQSIGHEIPVMVNVNQIRDYFSPTFNVPPDRVNRVLYYLQEIGACDHVEDLTYEFSRDHISEMLQIMQTVRREPVEDVLEDVDEDHIPDEHQATLDMVSEEGIADGGDKDDTDEDDNDDEEGSHEEDSDGEEGNPDESNQG</sequence>
<gene>
    <name evidence="3" type="ORF">B1756_05985</name>
</gene>
<accession>A0A2Z2HQC3</accession>
<organism evidence="3 4">
    <name type="scientific">Natrarchaeobaculum aegyptiacum</name>
    <dbReference type="NCBI Taxonomy" id="745377"/>
    <lineage>
        <taxon>Archaea</taxon>
        <taxon>Methanobacteriati</taxon>
        <taxon>Methanobacteriota</taxon>
        <taxon>Stenosarchaea group</taxon>
        <taxon>Halobacteria</taxon>
        <taxon>Halobacteriales</taxon>
        <taxon>Natrialbaceae</taxon>
        <taxon>Natrarchaeobaculum</taxon>
    </lineage>
</organism>
<feature type="coiled-coil region" evidence="1">
    <location>
        <begin position="133"/>
        <end position="160"/>
    </location>
</feature>